<evidence type="ECO:0000256" key="2">
    <source>
        <dbReference type="ARBA" id="ARBA00010008"/>
    </source>
</evidence>
<dbReference type="RefSeq" id="WP_094485957.1">
    <property type="nucleotide sequence ID" value="NZ_NOXX01000184.1"/>
</dbReference>
<evidence type="ECO:0000256" key="1">
    <source>
        <dbReference type="ARBA" id="ARBA00001933"/>
    </source>
</evidence>
<dbReference type="InterPro" id="IPR015424">
    <property type="entry name" value="PyrdxlP-dep_Trfase"/>
</dbReference>
<evidence type="ECO:0000259" key="5">
    <source>
        <dbReference type="Pfam" id="PF00155"/>
    </source>
</evidence>
<dbReference type="PANTHER" id="PTHR13693:SF77">
    <property type="entry name" value="8-AMINO-7-OXONONANOATE SYNTHASE"/>
    <property type="match status" value="1"/>
</dbReference>
<dbReference type="InterPro" id="IPR050087">
    <property type="entry name" value="AON_synthase_class-II"/>
</dbReference>
<dbReference type="InterPro" id="IPR015422">
    <property type="entry name" value="PyrdxlP-dep_Trfase_small"/>
</dbReference>
<evidence type="ECO:0000313" key="7">
    <source>
        <dbReference type="Proteomes" id="UP000216035"/>
    </source>
</evidence>
<keyword evidence="3" id="KW-0808">Transferase</keyword>
<feature type="domain" description="Aminotransferase class I/classII large" evidence="5">
    <location>
        <begin position="30"/>
        <end position="370"/>
    </location>
</feature>
<comment type="cofactor">
    <cofactor evidence="1">
        <name>pyridoxal 5'-phosphate</name>
        <dbReference type="ChEBI" id="CHEBI:597326"/>
    </cofactor>
</comment>
<dbReference type="InterPro" id="IPR015421">
    <property type="entry name" value="PyrdxlP-dep_Trfase_major"/>
</dbReference>
<accession>A0A255ZWJ7</accession>
<dbReference type="InterPro" id="IPR004839">
    <property type="entry name" value="Aminotransferase_I/II_large"/>
</dbReference>
<dbReference type="PANTHER" id="PTHR13693">
    <property type="entry name" value="CLASS II AMINOTRANSFERASE/8-AMINO-7-OXONONANOATE SYNTHASE"/>
    <property type="match status" value="1"/>
</dbReference>
<proteinExistence type="inferred from homology"/>
<dbReference type="GO" id="GO:0016740">
    <property type="term" value="F:transferase activity"/>
    <property type="evidence" value="ECO:0007669"/>
    <property type="project" value="UniProtKB-KW"/>
</dbReference>
<dbReference type="Gene3D" id="3.90.1150.10">
    <property type="entry name" value="Aspartate Aminotransferase, domain 1"/>
    <property type="match status" value="1"/>
</dbReference>
<dbReference type="Proteomes" id="UP000216035">
    <property type="component" value="Unassembled WGS sequence"/>
</dbReference>
<comment type="similarity">
    <text evidence="2">Belongs to the class-II pyridoxal-phosphate-dependent aminotransferase family. BioF subfamily.</text>
</comment>
<dbReference type="Gene3D" id="3.40.640.10">
    <property type="entry name" value="Type I PLP-dependent aspartate aminotransferase-like (Major domain)"/>
    <property type="match status" value="1"/>
</dbReference>
<dbReference type="EMBL" id="NOXX01000184">
    <property type="protein sequence ID" value="OYQ45285.1"/>
    <property type="molecule type" value="Genomic_DNA"/>
</dbReference>
<keyword evidence="7" id="KW-1185">Reference proteome</keyword>
<reference evidence="6 7" key="1">
    <citation type="submission" date="2017-07" db="EMBL/GenBank/DDBJ databases">
        <title>Flavobacterium cyanobacteriorum sp. nov., isolated from cyanobacterial aggregates in a eutrophic lake.</title>
        <authorList>
            <person name="Cai H."/>
        </authorList>
    </citation>
    <scope>NUCLEOTIDE SEQUENCE [LARGE SCALE GENOMIC DNA]</scope>
    <source>
        <strain evidence="6 7">TH167</strain>
    </source>
</reference>
<evidence type="ECO:0000313" key="6">
    <source>
        <dbReference type="EMBL" id="OYQ45285.1"/>
    </source>
</evidence>
<dbReference type="Pfam" id="PF00155">
    <property type="entry name" value="Aminotran_1_2"/>
    <property type="match status" value="1"/>
</dbReference>
<evidence type="ECO:0000256" key="4">
    <source>
        <dbReference type="ARBA" id="ARBA00022898"/>
    </source>
</evidence>
<dbReference type="GO" id="GO:0030170">
    <property type="term" value="F:pyridoxal phosphate binding"/>
    <property type="evidence" value="ECO:0007669"/>
    <property type="project" value="InterPro"/>
</dbReference>
<dbReference type="SUPFAM" id="SSF53383">
    <property type="entry name" value="PLP-dependent transferases"/>
    <property type="match status" value="1"/>
</dbReference>
<dbReference type="GO" id="GO:0009102">
    <property type="term" value="P:biotin biosynthetic process"/>
    <property type="evidence" value="ECO:0007669"/>
    <property type="project" value="TreeGrafter"/>
</dbReference>
<protein>
    <recommendedName>
        <fullName evidence="5">Aminotransferase class I/classII large domain-containing protein</fullName>
    </recommendedName>
</protein>
<comment type="caution">
    <text evidence="6">The sequence shown here is derived from an EMBL/GenBank/DDBJ whole genome shotgun (WGS) entry which is preliminary data.</text>
</comment>
<dbReference type="AlphaFoldDB" id="A0A255ZWJ7"/>
<keyword evidence="4" id="KW-0663">Pyridoxal phosphate</keyword>
<name>A0A255ZWJ7_9FLAO</name>
<dbReference type="OrthoDB" id="9807157at2"/>
<organism evidence="6 7">
    <name type="scientific">Flavobacterium aurantiibacter</name>
    <dbReference type="NCBI Taxonomy" id="2023067"/>
    <lineage>
        <taxon>Bacteria</taxon>
        <taxon>Pseudomonadati</taxon>
        <taxon>Bacteroidota</taxon>
        <taxon>Flavobacteriia</taxon>
        <taxon>Flavobacteriales</taxon>
        <taxon>Flavobacteriaceae</taxon>
        <taxon>Flavobacterium</taxon>
    </lineage>
</organism>
<evidence type="ECO:0000256" key="3">
    <source>
        <dbReference type="ARBA" id="ARBA00022679"/>
    </source>
</evidence>
<sequence length="378" mass="41640">MSFPKNAANKLRKRQDENAFRTLSHTRLPIDFSSNDYLGFANNQQLFTRSLEFLQKNKLEFSGSGGSRLISGNHQLYQLAEKACCAFFEAETALIFNSGFDANAGLVSSLPGRNDLIFYDELVHASIRDGIQQSLAKAYKFEHNNIDQLELLLQKHQAESVFVITETVFSMDGDVPDLQKLVSVCQQYQAFLILDEAHAVGVMKSGKGLACPSELAGPVFARIVTFGKAFGCNGAAVLGSEQLRDFLINFARSFIYTTALPPINVAAIAASIQLFEENSKPIQELQNRIRCFRTAIQFHGIESQFGESQSAIQTMNISGNTAVKHAAATVQEAGFDVKAILSPTVPAGQERLRICLHAFNSESEIQQLVSLLKDISFI</sequence>
<gene>
    <name evidence="6" type="ORF">CHX27_06525</name>
</gene>